<gene>
    <name evidence="3" type="primary">CSON010934</name>
</gene>
<reference evidence="2" key="1">
    <citation type="submission" date="2018-04" db="EMBL/GenBank/DDBJ databases">
        <authorList>
            <person name="Go L.Y."/>
            <person name="Mitchell J.A."/>
        </authorList>
    </citation>
    <scope>NUCLEOTIDE SEQUENCE</scope>
    <source>
        <tissue evidence="2">Whole organism</tissue>
    </source>
</reference>
<dbReference type="EMBL" id="UFQT01004578">
    <property type="protein sequence ID" value="SSX35720.1"/>
    <property type="molecule type" value="Genomic_DNA"/>
</dbReference>
<accession>A0A336MZX3</accession>
<dbReference type="EMBL" id="UFQS01004578">
    <property type="protein sequence ID" value="SSX16408.1"/>
    <property type="molecule type" value="Genomic_DNA"/>
</dbReference>
<feature type="compositionally biased region" description="Low complexity" evidence="1">
    <location>
        <begin position="59"/>
        <end position="77"/>
    </location>
</feature>
<evidence type="ECO:0000256" key="1">
    <source>
        <dbReference type="SAM" id="MobiDB-lite"/>
    </source>
</evidence>
<proteinExistence type="predicted"/>
<reference evidence="3" key="2">
    <citation type="submission" date="2018-07" db="EMBL/GenBank/DDBJ databases">
        <authorList>
            <person name="Quirk P.G."/>
            <person name="Krulwich T.A."/>
        </authorList>
    </citation>
    <scope>NUCLEOTIDE SEQUENCE</scope>
</reference>
<feature type="region of interest" description="Disordered" evidence="1">
    <location>
        <begin position="51"/>
        <end position="79"/>
    </location>
</feature>
<evidence type="ECO:0000313" key="3">
    <source>
        <dbReference type="EMBL" id="SSX35720.1"/>
    </source>
</evidence>
<evidence type="ECO:0000313" key="2">
    <source>
        <dbReference type="EMBL" id="SSX16408.1"/>
    </source>
</evidence>
<dbReference type="VEuPathDB" id="VectorBase:CSON010934"/>
<dbReference type="AlphaFoldDB" id="A0A336MZX3"/>
<name>A0A336MZX3_CULSO</name>
<protein>
    <submittedName>
        <fullName evidence="3">CSON010934 protein</fullName>
    </submittedName>
</protein>
<organism evidence="3">
    <name type="scientific">Culicoides sonorensis</name>
    <name type="common">Biting midge</name>
    <dbReference type="NCBI Taxonomy" id="179676"/>
    <lineage>
        <taxon>Eukaryota</taxon>
        <taxon>Metazoa</taxon>
        <taxon>Ecdysozoa</taxon>
        <taxon>Arthropoda</taxon>
        <taxon>Hexapoda</taxon>
        <taxon>Insecta</taxon>
        <taxon>Pterygota</taxon>
        <taxon>Neoptera</taxon>
        <taxon>Endopterygota</taxon>
        <taxon>Diptera</taxon>
        <taxon>Nematocera</taxon>
        <taxon>Chironomoidea</taxon>
        <taxon>Ceratopogonidae</taxon>
        <taxon>Ceratopogoninae</taxon>
        <taxon>Culicoides</taxon>
        <taxon>Monoculicoides</taxon>
    </lineage>
</organism>
<sequence length="108" mass="12381">METTRYENIDFMLHSVGNKMSSERDIATNGPMSMHPIPYPDMNHMAMNGMGIGKPSYESSWTSSPPRPQSPTQSQTSFDTLSQNNFCSVKGFICYFFQEFKLLKFVYE</sequence>